<keyword evidence="7" id="KW-1185">Reference proteome</keyword>
<reference evidence="6" key="1">
    <citation type="submission" date="2025-08" db="UniProtKB">
        <authorList>
            <consortium name="Ensembl"/>
        </authorList>
    </citation>
    <scope>IDENTIFICATION</scope>
</reference>
<evidence type="ECO:0000256" key="2">
    <source>
        <dbReference type="ARBA" id="ARBA00023319"/>
    </source>
</evidence>
<keyword evidence="1" id="KW-1015">Disulfide bond</keyword>
<evidence type="ECO:0000313" key="7">
    <source>
        <dbReference type="Proteomes" id="UP001108240"/>
    </source>
</evidence>
<dbReference type="InterPro" id="IPR013783">
    <property type="entry name" value="Ig-like_fold"/>
</dbReference>
<dbReference type="InterPro" id="IPR050380">
    <property type="entry name" value="Immune_Resp_Modulators"/>
</dbReference>
<dbReference type="Ensembl" id="ENSCCRT00000168248.1">
    <property type="protein sequence ID" value="ENSCCRP00000143911.1"/>
    <property type="gene ID" value="ENSCCRG00000072153.1"/>
</dbReference>
<dbReference type="InterPro" id="IPR007110">
    <property type="entry name" value="Ig-like_dom"/>
</dbReference>
<evidence type="ECO:0000313" key="6">
    <source>
        <dbReference type="Ensembl" id="ENSCCRP00000143911.1"/>
    </source>
</evidence>
<evidence type="ECO:0000256" key="4">
    <source>
        <dbReference type="SAM" id="SignalP"/>
    </source>
</evidence>
<sequence length="188" mass="21377">LHCNCCKLIFLIFRFHSQAADITLPKVKILPPSPKELCSQNKTDKWSTLVCVATGFYPDHVSVSWKVNGEERQDRVSTDTSPQQNKTTLMYHISSRMKIDDMDWIDPKNNFTCTVHFFNGKAYVNVTNTINGQKVKPKGLKLLGFGYILFLSKSLLYALIVAGVVCKYKVIPDNYKTQITHQICINSI</sequence>
<evidence type="ECO:0000256" key="1">
    <source>
        <dbReference type="ARBA" id="ARBA00023157"/>
    </source>
</evidence>
<keyword evidence="3" id="KW-0472">Membrane</keyword>
<feature type="signal peptide" evidence="4">
    <location>
        <begin position="1"/>
        <end position="19"/>
    </location>
</feature>
<proteinExistence type="predicted"/>
<dbReference type="Proteomes" id="UP001108240">
    <property type="component" value="Unplaced"/>
</dbReference>
<dbReference type="AlphaFoldDB" id="A0A9J8AN07"/>
<evidence type="ECO:0000259" key="5">
    <source>
        <dbReference type="PROSITE" id="PS50835"/>
    </source>
</evidence>
<name>A0A9J8AN07_CYPCA</name>
<keyword evidence="3" id="KW-0812">Transmembrane</keyword>
<reference evidence="6" key="2">
    <citation type="submission" date="2025-09" db="UniProtKB">
        <authorList>
            <consortium name="Ensembl"/>
        </authorList>
    </citation>
    <scope>IDENTIFICATION</scope>
</reference>
<dbReference type="GeneTree" id="ENSGT01030000234920"/>
<dbReference type="InterPro" id="IPR003597">
    <property type="entry name" value="Ig_C1-set"/>
</dbReference>
<protein>
    <recommendedName>
        <fullName evidence="5">Ig-like domain-containing protein</fullName>
    </recommendedName>
</protein>
<dbReference type="OMA" id="NISASAW"/>
<dbReference type="PANTHER" id="PTHR23411">
    <property type="entry name" value="TAPASIN"/>
    <property type="match status" value="1"/>
</dbReference>
<feature type="domain" description="Ig-like" evidence="5">
    <location>
        <begin position="25"/>
        <end position="131"/>
    </location>
</feature>
<dbReference type="Gene3D" id="2.60.40.10">
    <property type="entry name" value="Immunoglobulins"/>
    <property type="match status" value="1"/>
</dbReference>
<keyword evidence="2" id="KW-0393">Immunoglobulin domain</keyword>
<feature type="chain" id="PRO_5039905317" description="Ig-like domain-containing protein" evidence="4">
    <location>
        <begin position="20"/>
        <end position="188"/>
    </location>
</feature>
<organism evidence="6 7">
    <name type="scientific">Cyprinus carpio carpio</name>
    <dbReference type="NCBI Taxonomy" id="630221"/>
    <lineage>
        <taxon>Eukaryota</taxon>
        <taxon>Metazoa</taxon>
        <taxon>Chordata</taxon>
        <taxon>Craniata</taxon>
        <taxon>Vertebrata</taxon>
        <taxon>Euteleostomi</taxon>
        <taxon>Actinopterygii</taxon>
        <taxon>Neopterygii</taxon>
        <taxon>Teleostei</taxon>
        <taxon>Ostariophysi</taxon>
        <taxon>Cypriniformes</taxon>
        <taxon>Cyprinidae</taxon>
        <taxon>Cyprininae</taxon>
        <taxon>Cyprinus</taxon>
    </lineage>
</organism>
<accession>A0A9J8AN07</accession>
<dbReference type="SMART" id="SM00407">
    <property type="entry name" value="IGc1"/>
    <property type="match status" value="1"/>
</dbReference>
<keyword evidence="4" id="KW-0732">Signal</keyword>
<feature type="transmembrane region" description="Helical" evidence="3">
    <location>
        <begin position="142"/>
        <end position="165"/>
    </location>
</feature>
<evidence type="ECO:0000256" key="3">
    <source>
        <dbReference type="SAM" id="Phobius"/>
    </source>
</evidence>
<dbReference type="FunFam" id="2.60.40.10:FF:000283">
    <property type="entry name" value="Immunoglobulin kappa constant"/>
    <property type="match status" value="1"/>
</dbReference>
<keyword evidence="3" id="KW-1133">Transmembrane helix</keyword>
<dbReference type="InterPro" id="IPR036179">
    <property type="entry name" value="Ig-like_dom_sf"/>
</dbReference>
<dbReference type="SUPFAM" id="SSF48726">
    <property type="entry name" value="Immunoglobulin"/>
    <property type="match status" value="1"/>
</dbReference>
<dbReference type="PROSITE" id="PS50835">
    <property type="entry name" value="IG_LIKE"/>
    <property type="match status" value="1"/>
</dbReference>
<dbReference type="Pfam" id="PF07654">
    <property type="entry name" value="C1-set"/>
    <property type="match status" value="1"/>
</dbReference>